<evidence type="ECO:0000256" key="1">
    <source>
        <dbReference type="SAM" id="MobiDB-lite"/>
    </source>
</evidence>
<keyword evidence="3" id="KW-1185">Reference proteome</keyword>
<proteinExistence type="predicted"/>
<gene>
    <name evidence="2" type="ORF">F503_08293</name>
</gene>
<protein>
    <submittedName>
        <fullName evidence="2">Uncharacterized protein</fullName>
    </submittedName>
</protein>
<feature type="compositionally biased region" description="Gly residues" evidence="1">
    <location>
        <begin position="1039"/>
        <end position="1053"/>
    </location>
</feature>
<dbReference type="OrthoDB" id="10681798at2759"/>
<evidence type="ECO:0000313" key="2">
    <source>
        <dbReference type="EMBL" id="EPE05762.1"/>
    </source>
</evidence>
<name>S3BZ21_OPHP1</name>
<dbReference type="VEuPathDB" id="FungiDB:F503_08293"/>
<feature type="region of interest" description="Disordered" evidence="1">
    <location>
        <begin position="1112"/>
        <end position="1134"/>
    </location>
</feature>
<evidence type="ECO:0000313" key="3">
    <source>
        <dbReference type="Proteomes" id="UP000016923"/>
    </source>
</evidence>
<feature type="region of interest" description="Disordered" evidence="1">
    <location>
        <begin position="1028"/>
        <end position="1053"/>
    </location>
</feature>
<dbReference type="HOGENOM" id="CLU_270860_0_0_1"/>
<accession>S3BZ21</accession>
<dbReference type="Proteomes" id="UP000016923">
    <property type="component" value="Unassembled WGS sequence"/>
</dbReference>
<organism evidence="2 3">
    <name type="scientific">Ophiostoma piceae (strain UAMH 11346)</name>
    <name type="common">Sap stain fungus</name>
    <dbReference type="NCBI Taxonomy" id="1262450"/>
    <lineage>
        <taxon>Eukaryota</taxon>
        <taxon>Fungi</taxon>
        <taxon>Dikarya</taxon>
        <taxon>Ascomycota</taxon>
        <taxon>Pezizomycotina</taxon>
        <taxon>Sordariomycetes</taxon>
        <taxon>Sordariomycetidae</taxon>
        <taxon>Ophiostomatales</taxon>
        <taxon>Ophiostomataceae</taxon>
        <taxon>Ophiostoma</taxon>
    </lineage>
</organism>
<reference evidence="2 3" key="1">
    <citation type="journal article" date="2013" name="BMC Genomics">
        <title>The genome and transcriptome of the pine saprophyte Ophiostoma piceae, and a comparison with the bark beetle-associated pine pathogen Grosmannia clavigera.</title>
        <authorList>
            <person name="Haridas S."/>
            <person name="Wang Y."/>
            <person name="Lim L."/>
            <person name="Massoumi Alamouti S."/>
            <person name="Jackman S."/>
            <person name="Docking R."/>
            <person name="Robertson G."/>
            <person name="Birol I."/>
            <person name="Bohlmann J."/>
            <person name="Breuil C."/>
        </authorList>
    </citation>
    <scope>NUCLEOTIDE SEQUENCE [LARGE SCALE GENOMIC DNA]</scope>
    <source>
        <strain evidence="2 3">UAMH 11346</strain>
    </source>
</reference>
<dbReference type="AlphaFoldDB" id="S3BZ21"/>
<sequence length="1200" mass="122527">MANNVAEQTGVGQDKVAGDAALVRLLEGLLDDLLGLLDVLRGAVQDPGDLALRIGSSVLVVRDEGQGAVGGGCRSGKARGNSVASVVDGHLVLVPQPAEELAVVGDDVVDAAGHLDGRRVLLLDERLDVLLGLLDIGRLAGDLDLGAGVALARDVDDDVELGLDLASRLAAAANQGAVLVLGNIDDVGNLAGALADKVVDLLHKLLDKLAAALDLDGRVGAVLVGKLDGTRKISAVIRAARLDNKLADVGAARADQGLVELLVDLNGLDNRVVELGLLLLQNLLGSSDLLFGTLELDLDDRVGVAAAVGNVNLGTSLLAKRVQLHELLTRLVSTLLGATDHDLVWSLLAARLAGIACGRVVIARSLGGVGEENEDVVSCLEAVDGGALDTNELTVELGLNLDAEGSLVGKLATEGHDVSLGLLGLGLGALELDLAVRDLDLDVKLVAKLTDVAAALANEVVGVSLGEIKGEGEAALLVVLDLLLNESADLGNELVNRRLGARDLHVGARARDTDLGPVGGVGGHIKARGLEDLLGSKEVGDVLVSVANALLVDGDLLGRGHSLRNGVGCAGILRLALVDEQQRGTDIQFVVLVGDDQVDAVLLLDTGEDIVPQVLVVEGVDWHGRHAAWGVAGDNVLDLSLGTEGVLAVAGVQLPGERTLAGERGVDETLVLGLQTLDFFPLAQVAGDVASVGSSAAWGLAMEARDIIIRALHAVGQLAHEVEAVCNLVGRANDGHCVVLGVLGQHNDTASLVEELLQGDTVATDDELVAARGDGCLVQLKLLVKLGGQLLNLGASILNSNTLTREVDMVIVGNSGEHRAATGSAGCRGLGRLWACGGHADLDTAALEVCQDAASRVGNEGVELGGDVAQVGADAGRALIGDLEDGILSGTGGQGITLDRDINSGIVVVDGRHIFSLGELDAGAGLFLERLDGRALLADDVGSHRLGDGDVDSNLGTNLLNKVTQGLLGNLGRAGSIELPPATAGLQHGDVCARLAVEVLDDVRDRALERGTGQDLVLLEGDTRNTTVGDVDGRRAGGARSGSGSTVGSGAVGGRAIGRRVSLDAPDGDSGSSLLGSAKLGEELVGLGVDLGDRGSSSSRGRGGVFLLAGGLGRRGGSPRSSGRVGRGRTRRGGSSLLGSNHRIVLEILLVGDRFHNHMVAAVLLEEPLSRRGFIAGGGSRWGTGGHCFVNQTQSRIPEG</sequence>
<dbReference type="EMBL" id="KE148155">
    <property type="protein sequence ID" value="EPE05762.1"/>
    <property type="molecule type" value="Genomic_DNA"/>
</dbReference>